<keyword evidence="7" id="KW-1185">Reference proteome</keyword>
<dbReference type="PANTHER" id="PTHR48081:SF8">
    <property type="entry name" value="ALPHA_BETA HYDROLASE FOLD-3 DOMAIN-CONTAINING PROTEIN-RELATED"/>
    <property type="match status" value="1"/>
</dbReference>
<proteinExistence type="inferred from homology"/>
<dbReference type="EMBL" id="JAAOAV010000102">
    <property type="protein sequence ID" value="KAF5602197.1"/>
    <property type="molecule type" value="Genomic_DNA"/>
</dbReference>
<protein>
    <submittedName>
        <fullName evidence="6">Esterase</fullName>
    </submittedName>
</protein>
<dbReference type="Gene3D" id="3.40.50.1820">
    <property type="entry name" value="alpha/beta hydrolase"/>
    <property type="match status" value="1"/>
</dbReference>
<evidence type="ECO:0000313" key="6">
    <source>
        <dbReference type="EMBL" id="KAF5602197.1"/>
    </source>
</evidence>
<sequence>MVTQTVNPPTVDGYRDSDDEFSSDDQVFHVDERSGRSWPTKILHNVIQPIKPKLVEIGKVSSADPTRCKPSRGARKRCDVQENKVEGIWTYDMTPKTSDGEKRSYARRILYFAGGGWQAPPSGQHWTFCAEMINRLQDTRLTLVSYPLAPKDPVQDAFPAICKTYNVLLKQSSDLGERVIVAGDSSGGNIALCLVTWTMRDQDVQAVRPPSAILAITATTDLRHNHPDIKEVDKFDPILSESSINETAGAWAPGHTDVSQQNGTNARGTNRNETLDWSANDPRVSPIHADLGVCVRNHVKIHGFTTGISNMTSLDEHKRPLPSHPVHLRHLKRTTLLYSHNSPNTTHHHSTPTDSSSARLCNPNMPGRDPGISYDSSPDPKQMAGVLCPKCTTTEKEVWVIPGHSCPYCGNVIRVSKNSTISTFNMVER</sequence>
<feature type="domain" description="Alpha/beta hydrolase fold-3" evidence="5">
    <location>
        <begin position="109"/>
        <end position="259"/>
    </location>
</feature>
<evidence type="ECO:0000313" key="7">
    <source>
        <dbReference type="Proteomes" id="UP000547976"/>
    </source>
</evidence>
<dbReference type="GeneID" id="59320939"/>
<dbReference type="InterPro" id="IPR013094">
    <property type="entry name" value="AB_hydrolase_3"/>
</dbReference>
<reference evidence="6 7" key="1">
    <citation type="submission" date="2020-05" db="EMBL/GenBank/DDBJ databases">
        <title>Identification and distribution of gene clusters putatively required for synthesis of sphingolipid metabolism inhibitors in phylogenetically diverse species of the filamentous fungus Fusarium.</title>
        <authorList>
            <person name="Kim H.-S."/>
            <person name="Busman M."/>
            <person name="Brown D.W."/>
            <person name="Divon H."/>
            <person name="Uhlig S."/>
            <person name="Proctor R.H."/>
        </authorList>
    </citation>
    <scope>NUCLEOTIDE SEQUENCE [LARGE SCALE GENOMIC DNA]</scope>
    <source>
        <strain evidence="6 7">NRRL 66333</strain>
    </source>
</reference>
<dbReference type="InterPro" id="IPR050300">
    <property type="entry name" value="GDXG_lipolytic_enzyme"/>
</dbReference>
<dbReference type="PROSITE" id="PS01174">
    <property type="entry name" value="LIPASE_GDXG_SER"/>
    <property type="match status" value="1"/>
</dbReference>
<feature type="active site" evidence="3">
    <location>
        <position position="185"/>
    </location>
</feature>
<dbReference type="Proteomes" id="UP000547976">
    <property type="component" value="Unassembled WGS sequence"/>
</dbReference>
<gene>
    <name evidence="6" type="ORF">FSUBG_7872</name>
</gene>
<accession>A0A8H5PTJ0</accession>
<dbReference type="PANTHER" id="PTHR48081">
    <property type="entry name" value="AB HYDROLASE SUPERFAMILY PROTEIN C4A8.06C"/>
    <property type="match status" value="1"/>
</dbReference>
<keyword evidence="2" id="KW-0378">Hydrolase</keyword>
<dbReference type="OrthoDB" id="2152029at2759"/>
<dbReference type="InterPro" id="IPR033140">
    <property type="entry name" value="Lipase_GDXG_put_SER_AS"/>
</dbReference>
<feature type="region of interest" description="Disordered" evidence="4">
    <location>
        <begin position="339"/>
        <end position="360"/>
    </location>
</feature>
<feature type="compositionally biased region" description="Polar residues" evidence="4">
    <location>
        <begin position="257"/>
        <end position="277"/>
    </location>
</feature>
<comment type="caution">
    <text evidence="6">The sequence shown here is derived from an EMBL/GenBank/DDBJ whole genome shotgun (WGS) entry which is preliminary data.</text>
</comment>
<evidence type="ECO:0000256" key="4">
    <source>
        <dbReference type="SAM" id="MobiDB-lite"/>
    </source>
</evidence>
<dbReference type="InterPro" id="IPR029058">
    <property type="entry name" value="AB_hydrolase_fold"/>
</dbReference>
<dbReference type="AlphaFoldDB" id="A0A8H5PTJ0"/>
<dbReference type="SUPFAM" id="SSF53474">
    <property type="entry name" value="alpha/beta-Hydrolases"/>
    <property type="match status" value="1"/>
</dbReference>
<feature type="region of interest" description="Disordered" evidence="4">
    <location>
        <begin position="1"/>
        <end position="24"/>
    </location>
</feature>
<dbReference type="GO" id="GO:0016787">
    <property type="term" value="F:hydrolase activity"/>
    <property type="evidence" value="ECO:0007669"/>
    <property type="project" value="UniProtKB-KW"/>
</dbReference>
<organism evidence="6 7">
    <name type="scientific">Gibberella subglutinans</name>
    <name type="common">Fusarium subglutinans</name>
    <dbReference type="NCBI Taxonomy" id="42677"/>
    <lineage>
        <taxon>Eukaryota</taxon>
        <taxon>Fungi</taxon>
        <taxon>Dikarya</taxon>
        <taxon>Ascomycota</taxon>
        <taxon>Pezizomycotina</taxon>
        <taxon>Sordariomycetes</taxon>
        <taxon>Hypocreomycetidae</taxon>
        <taxon>Hypocreales</taxon>
        <taxon>Nectriaceae</taxon>
        <taxon>Fusarium</taxon>
        <taxon>Fusarium fujikuroi species complex</taxon>
    </lineage>
</organism>
<name>A0A8H5PTJ0_GIBSU</name>
<comment type="similarity">
    <text evidence="1">Belongs to the 'GDXG' lipolytic enzyme family.</text>
</comment>
<evidence type="ECO:0000256" key="2">
    <source>
        <dbReference type="ARBA" id="ARBA00022801"/>
    </source>
</evidence>
<evidence type="ECO:0000256" key="1">
    <source>
        <dbReference type="ARBA" id="ARBA00010515"/>
    </source>
</evidence>
<dbReference type="Pfam" id="PF07859">
    <property type="entry name" value="Abhydrolase_3"/>
    <property type="match status" value="1"/>
</dbReference>
<dbReference type="RefSeq" id="XP_036536662.1">
    <property type="nucleotide sequence ID" value="XM_036686221.1"/>
</dbReference>
<evidence type="ECO:0000256" key="3">
    <source>
        <dbReference type="PROSITE-ProRule" id="PRU10038"/>
    </source>
</evidence>
<feature type="region of interest" description="Disordered" evidence="4">
    <location>
        <begin position="249"/>
        <end position="279"/>
    </location>
</feature>
<evidence type="ECO:0000259" key="5">
    <source>
        <dbReference type="Pfam" id="PF07859"/>
    </source>
</evidence>